<accession>A0A0G8BZG6</accession>
<dbReference type="Proteomes" id="UP000035350">
    <property type="component" value="Unassembled WGS sequence"/>
</dbReference>
<reference evidence="1 2" key="1">
    <citation type="journal article" date="2015" name="Genome Announc.">
        <title>Next-Generation Whole-Genome Sequencing of Eight Strains of Bacillus cereus, Isolated from Food.</title>
        <authorList>
            <person name="Krawczyk A.O."/>
            <person name="de Jong A."/>
            <person name="Eijlander R.T."/>
            <person name="Berendsen E.M."/>
            <person name="Holsappel S."/>
            <person name="Wells-Bennik M.H."/>
            <person name="Kuipers O.P."/>
        </authorList>
    </citation>
    <scope>NUCLEOTIDE SEQUENCE [LARGE SCALE GENOMIC DNA]</scope>
    <source>
        <strain evidence="1 2">B4147</strain>
    </source>
</reference>
<dbReference type="EMBL" id="LCYN01000031">
    <property type="protein sequence ID" value="KKZ92968.1"/>
    <property type="molecule type" value="Genomic_DNA"/>
</dbReference>
<dbReference type="PATRIC" id="fig|1396.433.peg.4930"/>
<organism evidence="1 2">
    <name type="scientific">Bacillus wiedmannii</name>
    <dbReference type="NCBI Taxonomy" id="1890302"/>
    <lineage>
        <taxon>Bacteria</taxon>
        <taxon>Bacillati</taxon>
        <taxon>Bacillota</taxon>
        <taxon>Bacilli</taxon>
        <taxon>Bacillales</taxon>
        <taxon>Bacillaceae</taxon>
        <taxon>Bacillus</taxon>
        <taxon>Bacillus cereus group</taxon>
    </lineage>
</organism>
<protein>
    <submittedName>
        <fullName evidence="1">Uncharacterized protein</fullName>
    </submittedName>
</protein>
<dbReference type="AlphaFoldDB" id="A0A0G8BZG6"/>
<comment type="caution">
    <text evidence="1">The sequence shown here is derived from an EMBL/GenBank/DDBJ whole genome shotgun (WGS) entry which is preliminary data.</text>
</comment>
<name>A0A0G8BZG6_9BACI</name>
<reference evidence="2" key="2">
    <citation type="submission" date="2015-04" db="EMBL/GenBank/DDBJ databases">
        <title>Draft Genome Sequences of Eight Spore-Forming Food Isolates of Bacillus cereus Genome sequencing.</title>
        <authorList>
            <person name="Krawcyk A.O."/>
            <person name="de Jong A."/>
            <person name="Eijlander R.T."/>
            <person name="Berendsen E.M."/>
            <person name="Holsappel S."/>
            <person name="Wells-Bennik M."/>
            <person name="Kuipers O.P."/>
        </authorList>
    </citation>
    <scope>NUCLEOTIDE SEQUENCE [LARGE SCALE GENOMIC DNA]</scope>
    <source>
        <strain evidence="2">B4147</strain>
    </source>
</reference>
<proteinExistence type="predicted"/>
<evidence type="ECO:0000313" key="1">
    <source>
        <dbReference type="EMBL" id="KKZ92968.1"/>
    </source>
</evidence>
<sequence>MHDGVFKLTIPCVTCNASGINDEGLKEVFEGVDVKTWLTGKVSDVVDESLLTEAVVQIPIFNRIRELDKRDMMAVYECLEKNK</sequence>
<evidence type="ECO:0000313" key="2">
    <source>
        <dbReference type="Proteomes" id="UP000035350"/>
    </source>
</evidence>
<gene>
    <name evidence="1" type="ORF">B4147_2204</name>
</gene>